<dbReference type="Pfam" id="PF25298">
    <property type="entry name" value="Baculo_FP_2nd"/>
    <property type="match status" value="1"/>
</dbReference>
<dbReference type="AlphaFoldDB" id="A0AAD9Q0B9"/>
<proteinExistence type="predicted"/>
<reference evidence="2" key="1">
    <citation type="journal article" date="2023" name="G3 (Bethesda)">
        <title>Whole genome assembly and annotation of the endangered Caribbean coral Acropora cervicornis.</title>
        <authorList>
            <person name="Selwyn J.D."/>
            <person name="Vollmer S.V."/>
        </authorList>
    </citation>
    <scope>NUCLEOTIDE SEQUENCE</scope>
    <source>
        <strain evidence="2">K2</strain>
    </source>
</reference>
<evidence type="ECO:0000313" key="3">
    <source>
        <dbReference type="Proteomes" id="UP001249851"/>
    </source>
</evidence>
<feature type="domain" description="FP protein C-terminal" evidence="1">
    <location>
        <begin position="151"/>
        <end position="199"/>
    </location>
</feature>
<gene>
    <name evidence="2" type="ORF">P5673_026467</name>
</gene>
<dbReference type="InterPro" id="IPR057251">
    <property type="entry name" value="FP_C"/>
</dbReference>
<dbReference type="EMBL" id="JARQWQ010000087">
    <property type="protein sequence ID" value="KAK2552387.1"/>
    <property type="molecule type" value="Genomic_DNA"/>
</dbReference>
<reference evidence="2" key="2">
    <citation type="journal article" date="2023" name="Science">
        <title>Genomic signatures of disease resistance in endangered staghorn corals.</title>
        <authorList>
            <person name="Vollmer S.V."/>
            <person name="Selwyn J.D."/>
            <person name="Despard B.A."/>
            <person name="Roesel C.L."/>
        </authorList>
    </citation>
    <scope>NUCLEOTIDE SEQUENCE</scope>
    <source>
        <strain evidence="2">K2</strain>
    </source>
</reference>
<evidence type="ECO:0000313" key="2">
    <source>
        <dbReference type="EMBL" id="KAK2552387.1"/>
    </source>
</evidence>
<dbReference type="Proteomes" id="UP001249851">
    <property type="component" value="Unassembled WGS sequence"/>
</dbReference>
<evidence type="ECO:0000259" key="1">
    <source>
        <dbReference type="Pfam" id="PF25298"/>
    </source>
</evidence>
<organism evidence="2 3">
    <name type="scientific">Acropora cervicornis</name>
    <name type="common">Staghorn coral</name>
    <dbReference type="NCBI Taxonomy" id="6130"/>
    <lineage>
        <taxon>Eukaryota</taxon>
        <taxon>Metazoa</taxon>
        <taxon>Cnidaria</taxon>
        <taxon>Anthozoa</taxon>
        <taxon>Hexacorallia</taxon>
        <taxon>Scleractinia</taxon>
        <taxon>Astrocoeniina</taxon>
        <taxon>Acroporidae</taxon>
        <taxon>Acropora</taxon>
    </lineage>
</organism>
<name>A0AAD9Q0B9_ACRCE</name>
<accession>A0AAD9Q0B9</accession>
<keyword evidence="3" id="KW-1185">Reference proteome</keyword>
<sequence length="217" mass="24470">MPTGNLIMAGNPEPITHVYTVEENIAKVKTTVLRGDVFGEHVARGTVSQANVKRKKKLTDLKKEDTSDLICKVASLVGVEITAADLSLSHRIKPKTDLSKFPPPIIEKFVSRDTRDEVYRASGKLRDFSTKDLNNLGRLAVNPIFISESLTEMNKKLFKSALSCKKDLKYQFIWTLNGNIFLRKNTSSPAVQVKSEQVLVDFRKPASRYQQQDPQHR</sequence>
<protein>
    <recommendedName>
        <fullName evidence="1">FP protein C-terminal domain-containing protein</fullName>
    </recommendedName>
</protein>
<comment type="caution">
    <text evidence="2">The sequence shown here is derived from an EMBL/GenBank/DDBJ whole genome shotgun (WGS) entry which is preliminary data.</text>
</comment>